<dbReference type="PANTHER" id="PTHR10896:SF65">
    <property type="entry name" value="GALACTOSYLGALACTOSYLXYLOSYLPROTEIN 3-BETA-GLUCURONOSYLTRANSFERASE 3"/>
    <property type="match status" value="1"/>
</dbReference>
<dbReference type="Gene3D" id="3.90.550.10">
    <property type="entry name" value="Spore Coat Polysaccharide Biosynthesis Protein SpsA, Chain A"/>
    <property type="match status" value="1"/>
</dbReference>
<reference evidence="14" key="1">
    <citation type="submission" date="2020-11" db="EMBL/GenBank/DDBJ databases">
        <authorList>
            <person name="Tran Van P."/>
        </authorList>
    </citation>
    <scope>NUCLEOTIDE SEQUENCE</scope>
</reference>
<evidence type="ECO:0000256" key="2">
    <source>
        <dbReference type="ARBA" id="ARBA00007706"/>
    </source>
</evidence>
<comment type="catalytic activity">
    <reaction evidence="10 13">
        <text>3-O-(beta-D-galactosyl-(1-&gt;3)-beta-D-galactosyl-(1-&gt;4)-beta-D-xylosyl)-L-seryl-[protein] + UDP-alpha-D-glucuronate = 3-O-(beta-D-GlcA-(1-&gt;3)-beta-D-Gal-(1-&gt;3)-beta-D-Gal-(1-&gt;4)-beta-D-Xyl)-L-seryl-[protein] + UDP + H(+)</text>
        <dbReference type="Rhea" id="RHEA:24168"/>
        <dbReference type="Rhea" id="RHEA-COMP:12571"/>
        <dbReference type="Rhea" id="RHEA-COMP:12573"/>
        <dbReference type="ChEBI" id="CHEBI:15378"/>
        <dbReference type="ChEBI" id="CHEBI:58052"/>
        <dbReference type="ChEBI" id="CHEBI:58223"/>
        <dbReference type="ChEBI" id="CHEBI:132090"/>
        <dbReference type="ChEBI" id="CHEBI:132093"/>
        <dbReference type="EC" id="2.4.1.135"/>
    </reaction>
</comment>
<feature type="binding site" evidence="11">
    <location>
        <position position="120"/>
    </location>
    <ligand>
        <name>Mn(2+)</name>
        <dbReference type="ChEBI" id="CHEBI:29035"/>
    </ligand>
</feature>
<evidence type="ECO:0000256" key="5">
    <source>
        <dbReference type="ARBA" id="ARBA00022692"/>
    </source>
</evidence>
<keyword evidence="9" id="KW-0325">Glycoprotein</keyword>
<dbReference type="GO" id="GO:0015018">
    <property type="term" value="F:galactosylgalactosylxylosylprotein 3-beta-glucuronosyltransferase activity"/>
    <property type="evidence" value="ECO:0007669"/>
    <property type="project" value="UniProtKB-UniRule"/>
</dbReference>
<keyword evidence="11 13" id="KW-0479">Metal-binding</keyword>
<feature type="site" description="Interaction with galactose moiety of substrate glycoprotein" evidence="12">
    <location>
        <position position="151"/>
    </location>
</feature>
<name>A0A7R8ZMX1_9CRUS</name>
<keyword evidence="8" id="KW-0472">Membrane</keyword>
<comment type="cofactor">
    <cofactor evidence="11 13">
        <name>Mn(2+)</name>
        <dbReference type="ChEBI" id="CHEBI:29035"/>
    </cofactor>
</comment>
<evidence type="ECO:0000256" key="4">
    <source>
        <dbReference type="ARBA" id="ARBA00022679"/>
    </source>
</evidence>
<dbReference type="EMBL" id="OB660683">
    <property type="protein sequence ID" value="CAD7225882.1"/>
    <property type="molecule type" value="Genomic_DNA"/>
</dbReference>
<evidence type="ECO:0000256" key="8">
    <source>
        <dbReference type="ARBA" id="ARBA00023136"/>
    </source>
</evidence>
<organism evidence="14">
    <name type="scientific">Cyprideis torosa</name>
    <dbReference type="NCBI Taxonomy" id="163714"/>
    <lineage>
        <taxon>Eukaryota</taxon>
        <taxon>Metazoa</taxon>
        <taxon>Ecdysozoa</taxon>
        <taxon>Arthropoda</taxon>
        <taxon>Crustacea</taxon>
        <taxon>Oligostraca</taxon>
        <taxon>Ostracoda</taxon>
        <taxon>Podocopa</taxon>
        <taxon>Podocopida</taxon>
        <taxon>Cytherocopina</taxon>
        <taxon>Cytheroidea</taxon>
        <taxon>Cytherideidae</taxon>
        <taxon>Cyprideis</taxon>
    </lineage>
</organism>
<comment type="similarity">
    <text evidence="2 13">Belongs to the glycosyltransferase 43 family.</text>
</comment>
<evidence type="ECO:0000256" key="12">
    <source>
        <dbReference type="PIRSR" id="PIRSR605027-4"/>
    </source>
</evidence>
<evidence type="ECO:0000256" key="9">
    <source>
        <dbReference type="ARBA" id="ARBA00023180"/>
    </source>
</evidence>
<dbReference type="OrthoDB" id="6372632at2759"/>
<comment type="pathway">
    <text evidence="13">Protein modification; protein glycosylation.</text>
</comment>
<keyword evidence="4 13" id="KW-0808">Transferase</keyword>
<comment type="subcellular location">
    <subcellularLocation>
        <location evidence="13">Golgi apparatus membrane</location>
        <topology evidence="13">Single-pass type II membrane protein</topology>
    </subcellularLocation>
    <subcellularLocation>
        <location evidence="1">Membrane</location>
        <topology evidence="1">Single-pass type II membrane protein</topology>
    </subcellularLocation>
</comment>
<dbReference type="PANTHER" id="PTHR10896">
    <property type="entry name" value="GALACTOSYLGALACTOSYLXYLOSYLPROTEIN 3-BETA-GLUCURONOSYLTRANSFERASE BETA-1,3-GLUCURONYLTRANSFERASE"/>
    <property type="match status" value="1"/>
</dbReference>
<keyword evidence="13" id="KW-0333">Golgi apparatus</keyword>
<dbReference type="EC" id="2.4.1.135" evidence="3 13"/>
<dbReference type="InterPro" id="IPR005027">
    <property type="entry name" value="Glyco_trans_43"/>
</dbReference>
<evidence type="ECO:0000256" key="3">
    <source>
        <dbReference type="ARBA" id="ARBA00012641"/>
    </source>
</evidence>
<evidence type="ECO:0000256" key="11">
    <source>
        <dbReference type="PIRSR" id="PIRSR605027-3"/>
    </source>
</evidence>
<dbReference type="GO" id="GO:0009966">
    <property type="term" value="P:regulation of signal transduction"/>
    <property type="evidence" value="ECO:0007669"/>
    <property type="project" value="InterPro"/>
</dbReference>
<dbReference type="GO" id="GO:0050650">
    <property type="term" value="P:chondroitin sulfate proteoglycan biosynthetic process"/>
    <property type="evidence" value="ECO:0007669"/>
    <property type="project" value="TreeGrafter"/>
</dbReference>
<evidence type="ECO:0000256" key="6">
    <source>
        <dbReference type="ARBA" id="ARBA00022968"/>
    </source>
</evidence>
<evidence type="ECO:0000256" key="7">
    <source>
        <dbReference type="ARBA" id="ARBA00022989"/>
    </source>
</evidence>
<evidence type="ECO:0000256" key="1">
    <source>
        <dbReference type="ARBA" id="ARBA00004606"/>
    </source>
</evidence>
<proteinExistence type="inferred from homology"/>
<dbReference type="AlphaFoldDB" id="A0A7R8ZMX1"/>
<accession>A0A7R8ZMX1</accession>
<keyword evidence="7" id="KW-1133">Transmembrane helix</keyword>
<evidence type="ECO:0000256" key="13">
    <source>
        <dbReference type="RuleBase" id="RU363127"/>
    </source>
</evidence>
<dbReference type="GO" id="GO:0005975">
    <property type="term" value="P:carbohydrate metabolic process"/>
    <property type="evidence" value="ECO:0007669"/>
    <property type="project" value="TreeGrafter"/>
</dbReference>
<dbReference type="Pfam" id="PF03360">
    <property type="entry name" value="Glyco_transf_43"/>
    <property type="match status" value="1"/>
</dbReference>
<evidence type="ECO:0000313" key="14">
    <source>
        <dbReference type="EMBL" id="CAD7225882.1"/>
    </source>
</evidence>
<evidence type="ECO:0000256" key="10">
    <source>
        <dbReference type="ARBA" id="ARBA00047979"/>
    </source>
</evidence>
<dbReference type="GO" id="GO:0000139">
    <property type="term" value="C:Golgi membrane"/>
    <property type="evidence" value="ECO:0007669"/>
    <property type="project" value="UniProtKB-SubCell"/>
</dbReference>
<sequence>MPHRRPADFQGEMEEEKRKAQTVHGFPQLFLDGKPTNAKIGTCRYCSECYDPTSNPKGSCVKAPDRIKRTIETVTCVGCAGCIQYHCSNEDDNGVNQRNTALEWIRKNVESGILYFADDDNTYDVEVFHEMRPTQRVSVWPVGLVGGLLVESPIIDNGKIVGFNSMWNAKRPFPIDMAGFAVNINHWMNYPNSKFQNDAPVSF</sequence>
<dbReference type="SUPFAM" id="SSF53448">
    <property type="entry name" value="Nucleotide-diphospho-sugar transferases"/>
    <property type="match status" value="1"/>
</dbReference>
<keyword evidence="5" id="KW-0812">Transmembrane</keyword>
<dbReference type="UniPathway" id="UPA00378"/>
<protein>
    <recommendedName>
        <fullName evidence="3 13">Galactosylgalactosylxylosylprotein 3-beta-glucuronosyltransferase</fullName>
        <ecNumber evidence="3 13">2.4.1.135</ecNumber>
    </recommendedName>
</protein>
<keyword evidence="6 13" id="KW-0735">Signal-anchor</keyword>
<keyword evidence="11 13" id="KW-0464">Manganese</keyword>
<dbReference type="InterPro" id="IPR029044">
    <property type="entry name" value="Nucleotide-diphossugar_trans"/>
</dbReference>
<dbReference type="GO" id="GO:0046872">
    <property type="term" value="F:metal ion binding"/>
    <property type="evidence" value="ECO:0007669"/>
    <property type="project" value="UniProtKB-KW"/>
</dbReference>
<gene>
    <name evidence="14" type="ORF">CTOB1V02_LOCUS3812</name>
</gene>